<evidence type="ECO:0008006" key="3">
    <source>
        <dbReference type="Google" id="ProtNLM"/>
    </source>
</evidence>
<dbReference type="InterPro" id="IPR037883">
    <property type="entry name" value="Knr4/Smi1-like_sf"/>
</dbReference>
<protein>
    <recommendedName>
        <fullName evidence="3">Knr4/Smi1-like domain-containing protein</fullName>
    </recommendedName>
</protein>
<dbReference type="KEGG" id="llu:AKJ09_02210"/>
<reference evidence="1 2" key="1">
    <citation type="submission" date="2015-08" db="EMBL/GenBank/DDBJ databases">
        <authorList>
            <person name="Babu N.S."/>
            <person name="Beckwith C.J."/>
            <person name="Beseler K.G."/>
            <person name="Brison A."/>
            <person name="Carone J.V."/>
            <person name="Caskin T.P."/>
            <person name="Diamond M."/>
            <person name="Durham M.E."/>
            <person name="Foxe J.M."/>
            <person name="Go M."/>
            <person name="Henderson B.A."/>
            <person name="Jones I.B."/>
            <person name="McGettigan J.A."/>
            <person name="Micheletti S.J."/>
            <person name="Nasrallah M.E."/>
            <person name="Ortiz D."/>
            <person name="Piller C.R."/>
            <person name="Privatt S.R."/>
            <person name="Schneider S.L."/>
            <person name="Sharp S."/>
            <person name="Smith T.C."/>
            <person name="Stanton J.D."/>
            <person name="Ullery H.E."/>
            <person name="Wilson R.J."/>
            <person name="Serrano M.G."/>
            <person name="Buck G."/>
            <person name="Lee V."/>
            <person name="Wang Y."/>
            <person name="Carvalho R."/>
            <person name="Voegtly L."/>
            <person name="Shi R."/>
            <person name="Duckworth R."/>
            <person name="Johnson A."/>
            <person name="Loviza R."/>
            <person name="Walstead R."/>
            <person name="Shah Z."/>
            <person name="Kiflezghi M."/>
            <person name="Wade K."/>
            <person name="Ball S.L."/>
            <person name="Bradley K.W."/>
            <person name="Asai D.J."/>
            <person name="Bowman C.A."/>
            <person name="Russell D.A."/>
            <person name="Pope W.H."/>
            <person name="Jacobs-Sera D."/>
            <person name="Hendrix R.W."/>
            <person name="Hatfull G.F."/>
        </authorList>
    </citation>
    <scope>NUCLEOTIDE SEQUENCE [LARGE SCALE GENOMIC DNA]</scope>
    <source>
        <strain evidence="1 2">DSM 27648</strain>
    </source>
</reference>
<keyword evidence="2" id="KW-1185">Reference proteome</keyword>
<proteinExistence type="predicted"/>
<evidence type="ECO:0000313" key="2">
    <source>
        <dbReference type="Proteomes" id="UP000064967"/>
    </source>
</evidence>
<dbReference type="EMBL" id="CP012333">
    <property type="protein sequence ID" value="AKU95546.1"/>
    <property type="molecule type" value="Genomic_DNA"/>
</dbReference>
<evidence type="ECO:0000313" key="1">
    <source>
        <dbReference type="EMBL" id="AKU95546.1"/>
    </source>
</evidence>
<gene>
    <name evidence="1" type="ORF">AKJ09_02210</name>
</gene>
<dbReference type="RefSeq" id="WP_146646979.1">
    <property type="nucleotide sequence ID" value="NZ_CP012333.1"/>
</dbReference>
<name>A0A0K1PQ83_9BACT</name>
<dbReference type="SUPFAM" id="SSF160631">
    <property type="entry name" value="SMI1/KNR4-like"/>
    <property type="match status" value="1"/>
</dbReference>
<accession>A0A0K1PQ83</accession>
<dbReference type="AlphaFoldDB" id="A0A0K1PQ83"/>
<organism evidence="1 2">
    <name type="scientific">Labilithrix luteola</name>
    <dbReference type="NCBI Taxonomy" id="1391654"/>
    <lineage>
        <taxon>Bacteria</taxon>
        <taxon>Pseudomonadati</taxon>
        <taxon>Myxococcota</taxon>
        <taxon>Polyangia</taxon>
        <taxon>Polyangiales</taxon>
        <taxon>Labilitrichaceae</taxon>
        <taxon>Labilithrix</taxon>
    </lineage>
</organism>
<dbReference type="Proteomes" id="UP000064967">
    <property type="component" value="Chromosome"/>
</dbReference>
<sequence length="189" mass="20952">MNDVSERIEALFAQVTDHQAVELYSEDLEPSSSEAIEALEAGLGIELPEDVRSWLSRGLKGYTGSIEEPFAQIGFAFLDASRALEHTKMLRENAGDDEHGRVIKNGVALTYEEPELVVSAEGVHHFSFRNPLLHVTSSWSEFLEHWLASGAFAAGDFDAAWEKTQPFAKGDVAPEKNLWVTAYKKQFPG</sequence>